<dbReference type="EMBL" id="CP093347">
    <property type="protein sequence ID" value="WOH00322.1"/>
    <property type="molecule type" value="Genomic_DNA"/>
</dbReference>
<keyword evidence="3" id="KW-1185">Reference proteome</keyword>
<dbReference type="Proteomes" id="UP000077755">
    <property type="component" value="Chromosome 5"/>
</dbReference>
<dbReference type="Gramene" id="KZM93969">
    <property type="protein sequence ID" value="KZM93969"/>
    <property type="gene ID" value="DCAR_017214"/>
</dbReference>
<dbReference type="AlphaFoldDB" id="A0A161YKL4"/>
<feature type="compositionally biased region" description="Basic and acidic residues" evidence="1">
    <location>
        <begin position="17"/>
        <end position="29"/>
    </location>
</feature>
<sequence length="52" mass="5706">MANNKDDSCVQNVPHVESSESERSYKDSIQDTCESDEDGDGEVQINNQASLS</sequence>
<protein>
    <submittedName>
        <fullName evidence="2">Uncharacterized protein</fullName>
    </submittedName>
</protein>
<feature type="region of interest" description="Disordered" evidence="1">
    <location>
        <begin position="1"/>
        <end position="52"/>
    </location>
</feature>
<reference evidence="2" key="2">
    <citation type="submission" date="2022-03" db="EMBL/GenBank/DDBJ databases">
        <title>Draft title - Genomic analysis of global carrot germplasm unveils the trajectory of domestication and the origin of high carotenoid orange carrot.</title>
        <authorList>
            <person name="Iorizzo M."/>
            <person name="Ellison S."/>
            <person name="Senalik D."/>
            <person name="Macko-Podgorni A."/>
            <person name="Grzebelus D."/>
            <person name="Bostan H."/>
            <person name="Rolling W."/>
            <person name="Curaba J."/>
            <person name="Simon P."/>
        </authorList>
    </citation>
    <scope>NUCLEOTIDE SEQUENCE</scope>
    <source>
        <tissue evidence="2">Leaf</tissue>
    </source>
</reference>
<evidence type="ECO:0000256" key="1">
    <source>
        <dbReference type="SAM" id="MobiDB-lite"/>
    </source>
</evidence>
<evidence type="ECO:0000313" key="3">
    <source>
        <dbReference type="Proteomes" id="UP000077755"/>
    </source>
</evidence>
<reference evidence="2" key="1">
    <citation type="journal article" date="2016" name="Nat. Genet.">
        <title>A high-quality carrot genome assembly provides new insights into carotenoid accumulation and asterid genome evolution.</title>
        <authorList>
            <person name="Iorizzo M."/>
            <person name="Ellison S."/>
            <person name="Senalik D."/>
            <person name="Zeng P."/>
            <person name="Satapoomin P."/>
            <person name="Huang J."/>
            <person name="Bowman M."/>
            <person name="Iovene M."/>
            <person name="Sanseverino W."/>
            <person name="Cavagnaro P."/>
            <person name="Yildiz M."/>
            <person name="Macko-Podgorni A."/>
            <person name="Moranska E."/>
            <person name="Grzebelus E."/>
            <person name="Grzebelus D."/>
            <person name="Ashrafi H."/>
            <person name="Zheng Z."/>
            <person name="Cheng S."/>
            <person name="Spooner D."/>
            <person name="Van Deynze A."/>
            <person name="Simon P."/>
        </authorList>
    </citation>
    <scope>NUCLEOTIDE SEQUENCE</scope>
    <source>
        <tissue evidence="2">Leaf</tissue>
    </source>
</reference>
<proteinExistence type="predicted"/>
<gene>
    <name evidence="2" type="ORF">DCAR_0519681</name>
</gene>
<name>A0A161YKL4_DAUCS</name>
<organism evidence="2 3">
    <name type="scientific">Daucus carota subsp. sativus</name>
    <name type="common">Carrot</name>
    <dbReference type="NCBI Taxonomy" id="79200"/>
    <lineage>
        <taxon>Eukaryota</taxon>
        <taxon>Viridiplantae</taxon>
        <taxon>Streptophyta</taxon>
        <taxon>Embryophyta</taxon>
        <taxon>Tracheophyta</taxon>
        <taxon>Spermatophyta</taxon>
        <taxon>Magnoliopsida</taxon>
        <taxon>eudicotyledons</taxon>
        <taxon>Gunneridae</taxon>
        <taxon>Pentapetalae</taxon>
        <taxon>asterids</taxon>
        <taxon>campanulids</taxon>
        <taxon>Apiales</taxon>
        <taxon>Apiaceae</taxon>
        <taxon>Apioideae</taxon>
        <taxon>Scandiceae</taxon>
        <taxon>Daucinae</taxon>
        <taxon>Daucus</taxon>
        <taxon>Daucus sect. Daucus</taxon>
    </lineage>
</organism>
<accession>A0A161YKL4</accession>
<evidence type="ECO:0000313" key="2">
    <source>
        <dbReference type="EMBL" id="WOH00322.1"/>
    </source>
</evidence>